<evidence type="ECO:0000256" key="1">
    <source>
        <dbReference type="ARBA" id="ARBA00022729"/>
    </source>
</evidence>
<feature type="compositionally biased region" description="Low complexity" evidence="2">
    <location>
        <begin position="23"/>
        <end position="34"/>
    </location>
</feature>
<feature type="compositionally biased region" description="Gly residues" evidence="2">
    <location>
        <begin position="123"/>
        <end position="132"/>
    </location>
</feature>
<feature type="non-terminal residue" evidence="4">
    <location>
        <position position="1517"/>
    </location>
</feature>
<feature type="region of interest" description="Disordered" evidence="2">
    <location>
        <begin position="71"/>
        <end position="145"/>
    </location>
</feature>
<dbReference type="SUPFAM" id="SSF51126">
    <property type="entry name" value="Pectin lyase-like"/>
    <property type="match status" value="4"/>
</dbReference>
<organism evidence="4 5">
    <name type="scientific">Paraburkholderia guartelaensis</name>
    <dbReference type="NCBI Taxonomy" id="2546446"/>
    <lineage>
        <taxon>Bacteria</taxon>
        <taxon>Pseudomonadati</taxon>
        <taxon>Pseudomonadota</taxon>
        <taxon>Betaproteobacteria</taxon>
        <taxon>Burkholderiales</taxon>
        <taxon>Burkholderiaceae</taxon>
        <taxon>Paraburkholderia</taxon>
    </lineage>
</organism>
<dbReference type="InterPro" id="IPR043990">
    <property type="entry name" value="AC_1"/>
</dbReference>
<dbReference type="InterPro" id="IPR013425">
    <property type="entry name" value="Autotrns_rpt"/>
</dbReference>
<dbReference type="NCBIfam" id="TIGR02601">
    <property type="entry name" value="autotrns_rpt"/>
    <property type="match status" value="8"/>
</dbReference>
<comment type="caution">
    <text evidence="4">The sequence shown here is derived from an EMBL/GenBank/DDBJ whole genome shotgun (WGS) entry which is preliminary data.</text>
</comment>
<gene>
    <name evidence="4" type="ORF">E1N52_42755</name>
</gene>
<dbReference type="Gene3D" id="2.160.20.20">
    <property type="match status" value="3"/>
</dbReference>
<name>A0A4R5L2C3_9BURK</name>
<dbReference type="PANTHER" id="PTHR35037">
    <property type="entry name" value="C-TERMINAL REGION OF AIDA-LIKE PROTEIN"/>
    <property type="match status" value="1"/>
</dbReference>
<dbReference type="InterPro" id="IPR012332">
    <property type="entry name" value="Autotransporter_pectin_lyase_C"/>
</dbReference>
<reference evidence="4 5" key="1">
    <citation type="submission" date="2019-03" db="EMBL/GenBank/DDBJ databases">
        <title>Paraburkholderia sp. isolated from native Mimosa gymnas in Guartela State Park, Brazil.</title>
        <authorList>
            <person name="Paulitsch F."/>
            <person name="Hungria M."/>
            <person name="Delamuta J.R.M."/>
            <person name="Ribeiro R.A."/>
            <person name="Dall'Agnol R."/>
            <person name="Silva J.S.B."/>
        </authorList>
    </citation>
    <scope>NUCLEOTIDE SEQUENCE [LARGE SCALE GENOMIC DNA]</scope>
    <source>
        <strain evidence="4 5">CNPSo 3008</strain>
    </source>
</reference>
<evidence type="ECO:0000313" key="5">
    <source>
        <dbReference type="Proteomes" id="UP000295606"/>
    </source>
</evidence>
<accession>A0A4R5L2C3</accession>
<dbReference type="SUPFAM" id="SSF103515">
    <property type="entry name" value="Autotransporter"/>
    <property type="match status" value="1"/>
</dbReference>
<dbReference type="InterPro" id="IPR036709">
    <property type="entry name" value="Autotransporte_beta_dom_sf"/>
</dbReference>
<dbReference type="PANTHER" id="PTHR35037:SF3">
    <property type="entry name" value="C-TERMINAL REGION OF AIDA-LIKE PROTEIN"/>
    <property type="match status" value="1"/>
</dbReference>
<dbReference type="Pfam" id="PF18883">
    <property type="entry name" value="AC_1"/>
    <property type="match status" value="1"/>
</dbReference>
<dbReference type="InterPro" id="IPR011050">
    <property type="entry name" value="Pectin_lyase_fold/virulence"/>
</dbReference>
<feature type="domain" description="Autochaperone" evidence="3">
    <location>
        <begin position="1263"/>
        <end position="1359"/>
    </location>
</feature>
<proteinExistence type="predicted"/>
<keyword evidence="1" id="KW-0732">Signal</keyword>
<protein>
    <recommendedName>
        <fullName evidence="3">Autochaperone domain-containing protein</fullName>
    </recommendedName>
</protein>
<feature type="compositionally biased region" description="Gly residues" evidence="2">
    <location>
        <begin position="99"/>
        <end position="109"/>
    </location>
</feature>
<feature type="region of interest" description="Disordered" evidence="2">
    <location>
        <begin position="1"/>
        <end position="50"/>
    </location>
</feature>
<dbReference type="InterPro" id="IPR051551">
    <property type="entry name" value="Autotransporter_adhesion"/>
</dbReference>
<sequence length="1517" mass="144708">MFASSALGQSGGLGGAGPPQPVAPGGVSNATVTGANGGNGTTRYSGGGGGGAGVTGGSGGKGGTGLDGTAAAGGAGATGPGGAGGAGSPGAPPPSTNGDSGGGGGGGAHGAVVTTTSSNSGALTGGAGGAGGNSSTTRGSSGISGGGGGAGGYGVVLNASGITYTNSGRIAGGAGGNGGNSASVAGGGGDGGYGIDSTSVGNTIINTSNGSISGGYGGNNGFGGANCCQSDTPTGGAGIAGNGLTIINSGSTTGGNGGTNGGSSNDGFGSGGVGITGANLAITNSGSITGGLAGNGTTQASAITFTGGTNSLEIDAGSIITGNVVAFSSADTLILGGSINATFNMALIGPPAQYQGFGLYQKTGSSTWTLTGSTSTTTPWTISAGTLQLGDGITNGSITGNVNDNAALAFNPATGSTTTYSGVISGSGTVSQIGPGTTILTGTNTYTGGTTISAGMLQLGDGTTNGSITGNVNDNATLAFNPATGTTTTYAGVASGTGSVSQIGPGTTILTGANTYTGGTTISAGTLQLGSRGTSGSIVGGVTDNGTLAFDTGGALILSGVISGSGGVSQTGSGTTVLTGANTYTGGTTISAGRLQLGSGGTTGSIVGNVTDNRTFVFDRSDTINFGGVISGSGAVQQSGTGTAILTGANTYSGGTALNTGTIVAGNNSALGTGPLAMAAGTTLSWLRGNNYTVGNNITLTGDPNFTPPAGTTQTLTGVISDGSSPGVFNAVGPGTLVLTGTNSYTGGTNVNGGSLYINGDQTAARGATPVAIGATLGGTGIIGGSVSVNGGTLAPGAAAGGIGTLTINGNLGLTSSSNLDYSFGQSTVPGVPLNDLTVVKGNLTLDGALNVAQSPGTTFGPGVYQVFTYGGALTNNGLTLGTLPAGTTAVVQLSVPGQVNLVNTTGVTVTYWDGTGNRSSGTIDGGSGTWQAPVGNDNWTNAIGTLNAPWTNGSFAIFYPAPGTVTVDNSLGQVSASGMQFASGGYVINGGPLTLVETTAGSGVTTIRVGDGASDGAGYTATIDAVLQGSTQLQKTDLGTLVLTGANTYTGGTAINGGTLQVSADNNLGAAAGNLSFDGGTLAVTGSGFTSARSTTLNAGGGTFDIAPSGTLTMNGVISGVGALAKTDSGTLVLAGANTYTGGTTISEGTLQLGNGGTSGSIVGNVANDGTLAFDRSDTLTYGGVVSGTGALVQMGTGTTVLNAISTYSGPTTVQAGTLTVNGSISSPVTVASAGTLAGSGTVIGNVVNQGVVWPGNPVAGDTGYGALTIRGNYSDPQGQVVFNTFLGIDGSPSSRLVLDGGTTSGTSAVVVHSTGSSGVKTQNNGILLVQAVNGGTTAARAFVLNGELRSGDLDYRLFRGSVDSSAPQDWFLRSDFIVPPTPVTPTPAELPPGKYPIIGPEIATYAVVQPIARQLGLTTLGTLHERIGDTLTNAQGGAGDAGWTRSGWVRLFGQQIDNRYQTFTNASASGHLLGFQAGLDVWRGSFLPGHHDATGVYFAYGNSDVDVNGLVTNAA</sequence>
<evidence type="ECO:0000256" key="2">
    <source>
        <dbReference type="SAM" id="MobiDB-lite"/>
    </source>
</evidence>
<feature type="compositionally biased region" description="Gly residues" evidence="2">
    <location>
        <begin position="35"/>
        <end position="50"/>
    </location>
</feature>
<dbReference type="EMBL" id="SMOD01000101">
    <property type="protein sequence ID" value="TDG01865.1"/>
    <property type="molecule type" value="Genomic_DNA"/>
</dbReference>
<evidence type="ECO:0000313" key="4">
    <source>
        <dbReference type="EMBL" id="TDG01865.1"/>
    </source>
</evidence>
<evidence type="ECO:0000259" key="3">
    <source>
        <dbReference type="Pfam" id="PF18883"/>
    </source>
</evidence>
<feature type="compositionally biased region" description="Gly residues" evidence="2">
    <location>
        <begin position="71"/>
        <end position="88"/>
    </location>
</feature>
<dbReference type="Proteomes" id="UP000295606">
    <property type="component" value="Unassembled WGS sequence"/>
</dbReference>
<dbReference type="Pfam" id="PF12951">
    <property type="entry name" value="PATR"/>
    <property type="match status" value="9"/>
</dbReference>
<dbReference type="CDD" id="cd01344">
    <property type="entry name" value="PL2_Passenger_AT"/>
    <property type="match status" value="1"/>
</dbReference>